<evidence type="ECO:0000313" key="1">
    <source>
        <dbReference type="EMBL" id="SUZ58172.1"/>
    </source>
</evidence>
<dbReference type="EMBL" id="UINC01000601">
    <property type="protein sequence ID" value="SUZ58172.1"/>
    <property type="molecule type" value="Genomic_DNA"/>
</dbReference>
<reference evidence="1" key="1">
    <citation type="submission" date="2018-05" db="EMBL/GenBank/DDBJ databases">
        <authorList>
            <person name="Lanie J.A."/>
            <person name="Ng W.-L."/>
            <person name="Kazmierczak K.M."/>
            <person name="Andrzejewski T.M."/>
            <person name="Davidsen T.M."/>
            <person name="Wayne K.J."/>
            <person name="Tettelin H."/>
            <person name="Glass J.I."/>
            <person name="Rusch D."/>
            <person name="Podicherti R."/>
            <person name="Tsui H.-C.T."/>
            <person name="Winkler M.E."/>
        </authorList>
    </citation>
    <scope>NUCLEOTIDE SEQUENCE</scope>
</reference>
<sequence length="147" mass="17058">MVLEQDSTIRSFMLKWLFILLISLILSTELFADYFKWEILVSENGYGTESHTIPVDSEGKIKSVANLAECRMASFWTRIESELLLEGKTLVCVFEDKRQSVSVVCRDNHLNRKYNRVKELYPVAKDGFRINPELGAGSPYFELRCYF</sequence>
<gene>
    <name evidence="1" type="ORF">METZ01_LOCUS11026</name>
</gene>
<organism evidence="1">
    <name type="scientific">marine metagenome</name>
    <dbReference type="NCBI Taxonomy" id="408172"/>
    <lineage>
        <taxon>unclassified sequences</taxon>
        <taxon>metagenomes</taxon>
        <taxon>ecological metagenomes</taxon>
    </lineage>
</organism>
<proteinExistence type="predicted"/>
<dbReference type="AlphaFoldDB" id="A0A381NU91"/>
<name>A0A381NU91_9ZZZZ</name>
<protein>
    <submittedName>
        <fullName evidence="1">Uncharacterized protein</fullName>
    </submittedName>
</protein>
<accession>A0A381NU91</accession>